<dbReference type="Gene3D" id="2.115.10.20">
    <property type="entry name" value="Glycosyl hydrolase domain, family 43"/>
    <property type="match status" value="1"/>
</dbReference>
<comment type="similarity">
    <text evidence="1 5">Belongs to the glycosyl hydrolase 32 family.</text>
</comment>
<protein>
    <recommendedName>
        <fullName evidence="2">beta-fructofuranosidase</fullName>
        <ecNumber evidence="2">3.2.1.26</ecNumber>
    </recommendedName>
</protein>
<dbReference type="InterPro" id="IPR001362">
    <property type="entry name" value="Glyco_hydro_32"/>
</dbReference>
<dbReference type="SUPFAM" id="SSF49899">
    <property type="entry name" value="Concanavalin A-like lectins/glucanases"/>
    <property type="match status" value="1"/>
</dbReference>
<feature type="domain" description="Glycosyl hydrolase family 32 N-terminal" evidence="6">
    <location>
        <begin position="2"/>
        <end position="137"/>
    </location>
</feature>
<gene>
    <name evidence="8" type="ORF">GCM10008936_09500</name>
</gene>
<dbReference type="SUPFAM" id="SSF75005">
    <property type="entry name" value="Arabinanase/levansucrase/invertase"/>
    <property type="match status" value="1"/>
</dbReference>
<keyword evidence="3 5" id="KW-0378">Hydrolase</keyword>
<dbReference type="Gene3D" id="2.60.120.560">
    <property type="entry name" value="Exo-inulinase, domain 1"/>
    <property type="match status" value="1"/>
</dbReference>
<organism evidence="8 9">
    <name type="scientific">Alkalibacterium indicireducens</name>
    <dbReference type="NCBI Taxonomy" id="398758"/>
    <lineage>
        <taxon>Bacteria</taxon>
        <taxon>Bacillati</taxon>
        <taxon>Bacillota</taxon>
        <taxon>Bacilli</taxon>
        <taxon>Lactobacillales</taxon>
        <taxon>Carnobacteriaceae</taxon>
        <taxon>Alkalibacterium</taxon>
    </lineage>
</organism>
<name>A0ABN1ARG3_9LACT</name>
<evidence type="ECO:0000256" key="1">
    <source>
        <dbReference type="ARBA" id="ARBA00009902"/>
    </source>
</evidence>
<dbReference type="InterPro" id="IPR013189">
    <property type="entry name" value="Glyco_hydro_32_C"/>
</dbReference>
<feature type="domain" description="Glycosyl hydrolase family 32 C-terminal" evidence="7">
    <location>
        <begin position="140"/>
        <end position="278"/>
    </location>
</feature>
<evidence type="ECO:0000256" key="4">
    <source>
        <dbReference type="ARBA" id="ARBA00023295"/>
    </source>
</evidence>
<dbReference type="InterPro" id="IPR013320">
    <property type="entry name" value="ConA-like_dom_sf"/>
</dbReference>
<dbReference type="SMART" id="SM00640">
    <property type="entry name" value="Glyco_32"/>
    <property type="match status" value="1"/>
</dbReference>
<dbReference type="Pfam" id="PF00251">
    <property type="entry name" value="Glyco_hydro_32N"/>
    <property type="match status" value="1"/>
</dbReference>
<dbReference type="EC" id="3.2.1.26" evidence="2"/>
<evidence type="ECO:0000256" key="3">
    <source>
        <dbReference type="ARBA" id="ARBA00022801"/>
    </source>
</evidence>
<accession>A0ABN1ARG3</accession>
<evidence type="ECO:0000256" key="2">
    <source>
        <dbReference type="ARBA" id="ARBA00012758"/>
    </source>
</evidence>
<dbReference type="PANTHER" id="PTHR43101">
    <property type="entry name" value="BETA-FRUCTOSIDASE"/>
    <property type="match status" value="1"/>
</dbReference>
<evidence type="ECO:0000259" key="6">
    <source>
        <dbReference type="Pfam" id="PF00251"/>
    </source>
</evidence>
<reference evidence="8 9" key="1">
    <citation type="journal article" date="2019" name="Int. J. Syst. Evol. Microbiol.">
        <title>The Global Catalogue of Microorganisms (GCM) 10K type strain sequencing project: providing services to taxonomists for standard genome sequencing and annotation.</title>
        <authorList>
            <consortium name="The Broad Institute Genomics Platform"/>
            <consortium name="The Broad Institute Genome Sequencing Center for Infectious Disease"/>
            <person name="Wu L."/>
            <person name="Ma J."/>
        </authorList>
    </citation>
    <scope>NUCLEOTIDE SEQUENCE [LARGE SCALE GENOMIC DNA]</scope>
    <source>
        <strain evidence="8 9">JCM 14232</strain>
    </source>
</reference>
<dbReference type="InterPro" id="IPR023296">
    <property type="entry name" value="Glyco_hydro_beta-prop_sf"/>
</dbReference>
<proteinExistence type="inferred from homology"/>
<keyword evidence="9" id="KW-1185">Reference proteome</keyword>
<keyword evidence="4 5" id="KW-0326">Glycosidase</keyword>
<evidence type="ECO:0000256" key="5">
    <source>
        <dbReference type="RuleBase" id="RU362110"/>
    </source>
</evidence>
<dbReference type="EMBL" id="BAAADA010000079">
    <property type="protein sequence ID" value="GAA0481879.1"/>
    <property type="molecule type" value="Genomic_DNA"/>
</dbReference>
<dbReference type="InterPro" id="IPR051214">
    <property type="entry name" value="GH32_Enzymes"/>
</dbReference>
<evidence type="ECO:0000259" key="7">
    <source>
        <dbReference type="Pfam" id="PF08244"/>
    </source>
</evidence>
<dbReference type="PANTHER" id="PTHR43101:SF1">
    <property type="entry name" value="BETA-FRUCTOSIDASE"/>
    <property type="match status" value="1"/>
</dbReference>
<sequence>MEWTFLGEIKTELDHFGYMWECPDYFELDGKGVLVFSPQGLEPTEDKYQNIYQTGFLIGGTLDLQTHTFSHGEFNELDNGFDFYAPQSFEDDKGRRIIVGWMGLPDIDYPTDKNGWAHCLTLPRELKIVNNRLHQVPVSELENLRKEEQHLSSIVDNNVVELGAGVQYELECEFTHIHAQEVGLQLRAGNGEQTILKYDTVNKKIILDRSESGMEVAVDYGTTRQVPYDGESLKLRIFMDTSSIEIFINDGEFVMTSRIFPTNDDNKVNIFAVNGSVETECRKWDY</sequence>
<evidence type="ECO:0000313" key="9">
    <source>
        <dbReference type="Proteomes" id="UP001410648"/>
    </source>
</evidence>
<dbReference type="Proteomes" id="UP001410648">
    <property type="component" value="Unassembled WGS sequence"/>
</dbReference>
<comment type="caution">
    <text evidence="8">The sequence shown here is derived from an EMBL/GenBank/DDBJ whole genome shotgun (WGS) entry which is preliminary data.</text>
</comment>
<dbReference type="Pfam" id="PF08244">
    <property type="entry name" value="Glyco_hydro_32C"/>
    <property type="match status" value="1"/>
</dbReference>
<dbReference type="InterPro" id="IPR013148">
    <property type="entry name" value="Glyco_hydro_32_N"/>
</dbReference>
<evidence type="ECO:0000313" key="8">
    <source>
        <dbReference type="EMBL" id="GAA0481879.1"/>
    </source>
</evidence>